<dbReference type="Proteomes" id="UP000315891">
    <property type="component" value="Chromosome"/>
</dbReference>
<evidence type="ECO:0000313" key="2">
    <source>
        <dbReference type="Proteomes" id="UP000315891"/>
    </source>
</evidence>
<accession>A0A516V2M5</accession>
<keyword evidence="2" id="KW-1185">Reference proteome</keyword>
<dbReference type="OrthoDB" id="9904624at2"/>
<dbReference type="AlphaFoldDB" id="A0A516V2M5"/>
<gene>
    <name evidence="1" type="ORF">FNZ56_02220</name>
</gene>
<reference evidence="1 2" key="1">
    <citation type="submission" date="2019-07" db="EMBL/GenBank/DDBJ databases">
        <title>Lysobacter weifangensis sp. nov., isolated from bensulfuron-methyl contaminated farmland soil.</title>
        <authorList>
            <person name="Zhao H."/>
        </authorList>
    </citation>
    <scope>NUCLEOTIDE SEQUENCE [LARGE SCALE GENOMIC DNA]</scope>
    <source>
        <strain evidence="1 2">CC-Bw-6</strain>
    </source>
</reference>
<protein>
    <submittedName>
        <fullName evidence="1">Uncharacterized protein</fullName>
    </submittedName>
</protein>
<organism evidence="1 2">
    <name type="scientific">Pseudoluteimonas lycopersici</name>
    <dbReference type="NCBI Taxonomy" id="1324796"/>
    <lineage>
        <taxon>Bacteria</taxon>
        <taxon>Pseudomonadati</taxon>
        <taxon>Pseudomonadota</taxon>
        <taxon>Gammaproteobacteria</taxon>
        <taxon>Lysobacterales</taxon>
        <taxon>Lysobacteraceae</taxon>
        <taxon>Pseudoluteimonas</taxon>
    </lineage>
</organism>
<evidence type="ECO:0000313" key="1">
    <source>
        <dbReference type="EMBL" id="QDQ72772.1"/>
    </source>
</evidence>
<sequence length="99" mass="11609">MSAVDDASELERLADVLRPICHTSRVQWDREWEWRFPLLFAVGVKMVHSIDLRRVDGDLVVEFWKGFPDDDFISKSKFETFDDALLACKTWLMKDSEEA</sequence>
<dbReference type="EMBL" id="CP041742">
    <property type="protein sequence ID" value="QDQ72772.1"/>
    <property type="molecule type" value="Genomic_DNA"/>
</dbReference>
<name>A0A516V2M5_9GAMM</name>
<dbReference type="RefSeq" id="WP_143878287.1">
    <property type="nucleotide sequence ID" value="NZ_BAABLZ010000002.1"/>
</dbReference>
<proteinExistence type="predicted"/>